<sequence>MSNKVILVVLDGLAYETAQQCMGFLQGLTEQGKATLYKVQSELPSMSRPMYEAILTGVAPANSGIVHNQIIRNSNQQSIFSLAHQAGLCTAAAAFYWISELYNRSPYDAVRDRFSNDPEQLIQYGIFYHQDSYPDSHLYLDAEWLRRHHDPDFLLVHPMNIDEAGHKSGLDSADYRNTARQSDVHLSAYILQWMNAGYQIIVTADHGMNVDKSHGGTLKEEREVPLYVIGECFSHDAEAKPRQLELCGTVCELLGLSGHGKPVATQLLVGLHDYVKPVMAPDMNDLILTLDQSSIHRS</sequence>
<dbReference type="SUPFAM" id="SSF53649">
    <property type="entry name" value="Alkaline phosphatase-like"/>
    <property type="match status" value="1"/>
</dbReference>
<evidence type="ECO:0000313" key="2">
    <source>
        <dbReference type="Proteomes" id="UP000250163"/>
    </source>
</evidence>
<dbReference type="Proteomes" id="UP000250163">
    <property type="component" value="Chromosome MORIYA"/>
</dbReference>
<dbReference type="KEGG" id="mya:MORIYA_1483"/>
<dbReference type="Pfam" id="PF01663">
    <property type="entry name" value="Phosphodiest"/>
    <property type="match status" value="1"/>
</dbReference>
<dbReference type="AlphaFoldDB" id="A0A330LPN0"/>
<dbReference type="Gene3D" id="3.40.720.10">
    <property type="entry name" value="Alkaline Phosphatase, subunit A"/>
    <property type="match status" value="1"/>
</dbReference>
<proteinExistence type="predicted"/>
<dbReference type="EMBL" id="LS483250">
    <property type="protein sequence ID" value="SQD77961.1"/>
    <property type="molecule type" value="Genomic_DNA"/>
</dbReference>
<evidence type="ECO:0000313" key="1">
    <source>
        <dbReference type="EMBL" id="SQD77961.1"/>
    </source>
</evidence>
<keyword evidence="2" id="KW-1185">Reference proteome</keyword>
<dbReference type="InterPro" id="IPR017850">
    <property type="entry name" value="Alkaline_phosphatase_core_sf"/>
</dbReference>
<dbReference type="InterPro" id="IPR002591">
    <property type="entry name" value="Phosphodiest/P_Trfase"/>
</dbReference>
<dbReference type="GO" id="GO:0016787">
    <property type="term" value="F:hydrolase activity"/>
    <property type="evidence" value="ECO:0007669"/>
    <property type="project" value="UniProtKB-ARBA"/>
</dbReference>
<name>A0A330LPN0_9GAMM</name>
<accession>A0A330LPN0</accession>
<reference evidence="2" key="1">
    <citation type="submission" date="2018-05" db="EMBL/GenBank/DDBJ databases">
        <authorList>
            <person name="Cea G.-C."/>
            <person name="William W."/>
        </authorList>
    </citation>
    <scope>NUCLEOTIDE SEQUENCE [LARGE SCALE GENOMIC DNA]</scope>
    <source>
        <strain evidence="2">DB21MT 5</strain>
    </source>
</reference>
<dbReference type="PANTHER" id="PTHR10151">
    <property type="entry name" value="ECTONUCLEOTIDE PYROPHOSPHATASE/PHOSPHODIESTERASE"/>
    <property type="match status" value="1"/>
</dbReference>
<protein>
    <submittedName>
        <fullName evidence="1">Nucleotide pyrophosphatase</fullName>
    </submittedName>
</protein>
<dbReference type="OrthoDB" id="9771966at2"/>
<organism evidence="1 2">
    <name type="scientific">Moritella yayanosii</name>
    <dbReference type="NCBI Taxonomy" id="69539"/>
    <lineage>
        <taxon>Bacteria</taxon>
        <taxon>Pseudomonadati</taxon>
        <taxon>Pseudomonadota</taxon>
        <taxon>Gammaproteobacteria</taxon>
        <taxon>Alteromonadales</taxon>
        <taxon>Moritellaceae</taxon>
        <taxon>Moritella</taxon>
    </lineage>
</organism>
<dbReference type="RefSeq" id="WP_112713845.1">
    <property type="nucleotide sequence ID" value="NZ_LS483250.1"/>
</dbReference>
<dbReference type="PANTHER" id="PTHR10151:SF120">
    <property type="entry name" value="BIS(5'-ADENOSYL)-TRIPHOSPHATASE"/>
    <property type="match status" value="1"/>
</dbReference>
<gene>
    <name evidence="1" type="ORF">MORIYA_1483</name>
</gene>